<sequence>MASAQDRQKEHSDRKENLSAFKQGELVLLDTENLPLKVDSSVESTKLRYRFIGPFAVLARHGAAYTIRDQQNLRDR</sequence>
<comment type="caution">
    <text evidence="1">The sequence shown here is derived from an EMBL/GenBank/DDBJ whole genome shotgun (WGS) entry which is preliminary data.</text>
</comment>
<organism evidence="1 2">
    <name type="scientific">Phytophthora palmivora</name>
    <dbReference type="NCBI Taxonomy" id="4796"/>
    <lineage>
        <taxon>Eukaryota</taxon>
        <taxon>Sar</taxon>
        <taxon>Stramenopiles</taxon>
        <taxon>Oomycota</taxon>
        <taxon>Peronosporomycetes</taxon>
        <taxon>Peronosporales</taxon>
        <taxon>Peronosporaceae</taxon>
        <taxon>Phytophthora</taxon>
    </lineage>
</organism>
<dbReference type="Proteomes" id="UP000237271">
    <property type="component" value="Unassembled WGS sequence"/>
</dbReference>
<name>A0A2P4Y7K5_9STRA</name>
<reference evidence="1 2" key="1">
    <citation type="journal article" date="2017" name="Genome Biol. Evol.">
        <title>Phytophthora megakarya and P. palmivora, closely related causal agents of cacao black pod rot, underwent increases in genome sizes and gene numbers by different mechanisms.</title>
        <authorList>
            <person name="Ali S.S."/>
            <person name="Shao J."/>
            <person name="Lary D.J."/>
            <person name="Kronmiller B."/>
            <person name="Shen D."/>
            <person name="Strem M.D."/>
            <person name="Amoako-Attah I."/>
            <person name="Akrofi A.Y."/>
            <person name="Begoude B.A."/>
            <person name="Ten Hoopen G.M."/>
            <person name="Coulibaly K."/>
            <person name="Kebe B.I."/>
            <person name="Melnick R.L."/>
            <person name="Guiltinan M.J."/>
            <person name="Tyler B.M."/>
            <person name="Meinhardt L.W."/>
            <person name="Bailey B.A."/>
        </authorList>
    </citation>
    <scope>NUCLEOTIDE SEQUENCE [LARGE SCALE GENOMIC DNA]</scope>
    <source>
        <strain evidence="2">sbr112.9</strain>
    </source>
</reference>
<evidence type="ECO:0000313" key="1">
    <source>
        <dbReference type="EMBL" id="POM73794.1"/>
    </source>
</evidence>
<accession>A0A2P4Y7K5</accession>
<proteinExistence type="predicted"/>
<gene>
    <name evidence="1" type="ORF">PHPALM_9330</name>
</gene>
<dbReference type="OrthoDB" id="2630497at2759"/>
<keyword evidence="2" id="KW-1185">Reference proteome</keyword>
<dbReference type="AlphaFoldDB" id="A0A2P4Y7K5"/>
<dbReference type="EMBL" id="NCKW01005007">
    <property type="protein sequence ID" value="POM73794.1"/>
    <property type="molecule type" value="Genomic_DNA"/>
</dbReference>
<protein>
    <submittedName>
        <fullName evidence="1">Pol protein</fullName>
    </submittedName>
</protein>
<evidence type="ECO:0000313" key="2">
    <source>
        <dbReference type="Proteomes" id="UP000237271"/>
    </source>
</evidence>